<evidence type="ECO:0008006" key="2">
    <source>
        <dbReference type="Google" id="ProtNLM"/>
    </source>
</evidence>
<dbReference type="InterPro" id="IPR002816">
    <property type="entry name" value="TraB/PrgY/GumN_fam"/>
</dbReference>
<dbReference type="Pfam" id="PF01963">
    <property type="entry name" value="TraB_PrgY_gumN"/>
    <property type="match status" value="1"/>
</dbReference>
<dbReference type="AlphaFoldDB" id="A0A6B2LPU1"/>
<dbReference type="InterPro" id="IPR046345">
    <property type="entry name" value="TraB_PrgY-like"/>
</dbReference>
<protein>
    <recommendedName>
        <fullName evidence="2">TraB family protein</fullName>
    </recommendedName>
</protein>
<organism evidence="1">
    <name type="scientific">Arcella intermedia</name>
    <dbReference type="NCBI Taxonomy" id="1963864"/>
    <lineage>
        <taxon>Eukaryota</taxon>
        <taxon>Amoebozoa</taxon>
        <taxon>Tubulinea</taxon>
        <taxon>Elardia</taxon>
        <taxon>Arcellinida</taxon>
        <taxon>Sphaerothecina</taxon>
        <taxon>Arcellidae</taxon>
        <taxon>Arcella</taxon>
    </lineage>
</organism>
<dbReference type="PANTHER" id="PTHR21530:SF7">
    <property type="entry name" value="TRAB DOMAIN-CONTAINING PROTEIN"/>
    <property type="match status" value="1"/>
</dbReference>
<reference evidence="1" key="1">
    <citation type="journal article" date="2020" name="J. Eukaryot. Microbiol.">
        <title>De novo Sequencing, Assembly and Annotation of the Transcriptome for the Free-Living Testate Amoeba Arcella intermedia.</title>
        <authorList>
            <person name="Ribeiro G.M."/>
            <person name="Porfirio-Sousa A.L."/>
            <person name="Maurer-Alcala X.X."/>
            <person name="Katz L.A."/>
            <person name="Lahr D.J.G."/>
        </authorList>
    </citation>
    <scope>NUCLEOTIDE SEQUENCE</scope>
</reference>
<evidence type="ECO:0000313" key="1">
    <source>
        <dbReference type="EMBL" id="NDV39142.1"/>
    </source>
</evidence>
<sequence length="137" mass="15375">MKNEKTGAEVYLVGTLHISRRSAEQVREVINHIKPEAVMIELDAFRAQKLMEKHGHAVGSLEHARALIPPGAIPSGFPSGAYILEELLKKFYSFFRLQGIIPGMEFLVGMEEAERLGCEVILGDRNSQVQDIFLWLV</sequence>
<dbReference type="EMBL" id="GIBP01010173">
    <property type="protein sequence ID" value="NDV39142.1"/>
    <property type="molecule type" value="Transcribed_RNA"/>
</dbReference>
<proteinExistence type="predicted"/>
<dbReference type="CDD" id="cd14726">
    <property type="entry name" value="TraB_PrgY-like"/>
    <property type="match status" value="1"/>
</dbReference>
<dbReference type="PANTHER" id="PTHR21530">
    <property type="entry name" value="PHEROMONE SHUTDOWN PROTEIN"/>
    <property type="match status" value="1"/>
</dbReference>
<name>A0A6B2LPU1_9EUKA</name>
<accession>A0A6B2LPU1</accession>